<dbReference type="GO" id="GO:0004038">
    <property type="term" value="F:allantoinase activity"/>
    <property type="evidence" value="ECO:0007669"/>
    <property type="project" value="TreeGrafter"/>
</dbReference>
<dbReference type="InterPro" id="IPR004722">
    <property type="entry name" value="DHOase"/>
</dbReference>
<dbReference type="CDD" id="cd01317">
    <property type="entry name" value="DHOase_IIa"/>
    <property type="match status" value="1"/>
</dbReference>
<keyword evidence="4" id="KW-1185">Reference proteome</keyword>
<dbReference type="PANTHER" id="PTHR43668:SF2">
    <property type="entry name" value="ALLANTOINASE"/>
    <property type="match status" value="1"/>
</dbReference>
<evidence type="ECO:0000256" key="1">
    <source>
        <dbReference type="ARBA" id="ARBA00022975"/>
    </source>
</evidence>
<dbReference type="GO" id="GO:0006145">
    <property type="term" value="P:purine nucleobase catabolic process"/>
    <property type="evidence" value="ECO:0007669"/>
    <property type="project" value="TreeGrafter"/>
</dbReference>
<dbReference type="PANTHER" id="PTHR43668">
    <property type="entry name" value="ALLANTOINASE"/>
    <property type="match status" value="1"/>
</dbReference>
<dbReference type="GO" id="GO:0006221">
    <property type="term" value="P:pyrimidine nucleotide biosynthetic process"/>
    <property type="evidence" value="ECO:0007669"/>
    <property type="project" value="UniProtKB-KW"/>
</dbReference>
<dbReference type="SUPFAM" id="SSF51556">
    <property type="entry name" value="Metallo-dependent hydrolases"/>
    <property type="match status" value="1"/>
</dbReference>
<protein>
    <submittedName>
        <fullName evidence="3">Dihydroorotase</fullName>
    </submittedName>
</protein>
<evidence type="ECO:0000313" key="4">
    <source>
        <dbReference type="Proteomes" id="UP001165678"/>
    </source>
</evidence>
<dbReference type="Pfam" id="PF12890">
    <property type="entry name" value="DHOase"/>
    <property type="match status" value="1"/>
</dbReference>
<sequence>MPRIALAPDNLPRRYSLSGGHVLDLTQGINEVATLYIDDGRIAAIDTPPEGFEGVQDFDVAGLLVTPGLIDIAPHLRDPGPRYKGQLTSEVQAALAGGYTTLCPRPDTSPVLDNPSHIQTLLSKAEALGSVRVLPLGALTQGLSGQLLTNMAGLKQAGCVALTNLRQPIADTRVMLRCLEYAATFDIPVHIQPEDAALAAGGCAHEGVISARLGLSGISDTAEIMALSQWLMLIEQTGVRAHFSLLSAGRSVDLIAQAKARGLDVTADVGIAHLHWTDRLLEGFDSRFHFQPPLRDKSDRTLLREGLSEGIIDAIVSDHLPHEAAAKLAPFAASQPGMASLETCFSMGMALVDKGVLGLPRLVEALTRGPAMVLGEPLGHLSPGSPADLALFDLERTWTPAESDWHSAGFNTPLAGVALKGQCVATLTRGVARYVA</sequence>
<dbReference type="AlphaFoldDB" id="A0AA42CTV5"/>
<dbReference type="GO" id="GO:0005737">
    <property type="term" value="C:cytoplasm"/>
    <property type="evidence" value="ECO:0007669"/>
    <property type="project" value="TreeGrafter"/>
</dbReference>
<name>A0AA42CTV5_9GAMM</name>
<reference evidence="3" key="1">
    <citation type="submission" date="2022-11" db="EMBL/GenBank/DDBJ databases">
        <title>Larsenimonas rhizosphaerae sp. nov., isolated from a tidal mudflat.</title>
        <authorList>
            <person name="Lee S.D."/>
            <person name="Kim I.S."/>
        </authorList>
    </citation>
    <scope>NUCLEOTIDE SEQUENCE</scope>
    <source>
        <strain evidence="3">GH2-1</strain>
    </source>
</reference>
<evidence type="ECO:0000259" key="2">
    <source>
        <dbReference type="Pfam" id="PF12890"/>
    </source>
</evidence>
<proteinExistence type="predicted"/>
<dbReference type="RefSeq" id="WP_265895985.1">
    <property type="nucleotide sequence ID" value="NZ_JAPIVE010000002.1"/>
</dbReference>
<dbReference type="Gene3D" id="2.30.40.10">
    <property type="entry name" value="Urease, subunit C, domain 1"/>
    <property type="match status" value="1"/>
</dbReference>
<dbReference type="EMBL" id="JAPIVE010000002">
    <property type="protein sequence ID" value="MCX2524002.1"/>
    <property type="molecule type" value="Genomic_DNA"/>
</dbReference>
<dbReference type="GO" id="GO:0004151">
    <property type="term" value="F:dihydroorotase activity"/>
    <property type="evidence" value="ECO:0007669"/>
    <property type="project" value="InterPro"/>
</dbReference>
<feature type="domain" description="Dihydroorotase catalytic" evidence="2">
    <location>
        <begin position="64"/>
        <end position="247"/>
    </location>
</feature>
<dbReference type="Gene3D" id="3.20.20.140">
    <property type="entry name" value="Metal-dependent hydrolases"/>
    <property type="match status" value="1"/>
</dbReference>
<dbReference type="Proteomes" id="UP001165678">
    <property type="component" value="Unassembled WGS sequence"/>
</dbReference>
<dbReference type="InterPro" id="IPR024403">
    <property type="entry name" value="DHOase_cat"/>
</dbReference>
<accession>A0AA42CTV5</accession>
<dbReference type="NCBIfam" id="TIGR00857">
    <property type="entry name" value="pyrC_multi"/>
    <property type="match status" value="1"/>
</dbReference>
<comment type="caution">
    <text evidence="3">The sequence shown here is derived from an EMBL/GenBank/DDBJ whole genome shotgun (WGS) entry which is preliminary data.</text>
</comment>
<organism evidence="3 4">
    <name type="scientific">Larsenimonas rhizosphaerae</name>
    <dbReference type="NCBI Taxonomy" id="2944682"/>
    <lineage>
        <taxon>Bacteria</taxon>
        <taxon>Pseudomonadati</taxon>
        <taxon>Pseudomonadota</taxon>
        <taxon>Gammaproteobacteria</taxon>
        <taxon>Oceanospirillales</taxon>
        <taxon>Halomonadaceae</taxon>
        <taxon>Larsenimonas</taxon>
    </lineage>
</organism>
<gene>
    <name evidence="3" type="ORF">OQ287_07110</name>
</gene>
<dbReference type="InterPro" id="IPR032466">
    <property type="entry name" value="Metal_Hydrolase"/>
</dbReference>
<dbReference type="GO" id="GO:0046872">
    <property type="term" value="F:metal ion binding"/>
    <property type="evidence" value="ECO:0007669"/>
    <property type="project" value="InterPro"/>
</dbReference>
<dbReference type="SUPFAM" id="SSF51338">
    <property type="entry name" value="Composite domain of metallo-dependent hydrolases"/>
    <property type="match status" value="1"/>
</dbReference>
<evidence type="ECO:0000313" key="3">
    <source>
        <dbReference type="EMBL" id="MCX2524002.1"/>
    </source>
</evidence>
<dbReference type="InterPro" id="IPR050138">
    <property type="entry name" value="DHOase/Allantoinase_Hydrolase"/>
</dbReference>
<dbReference type="InterPro" id="IPR011059">
    <property type="entry name" value="Metal-dep_hydrolase_composite"/>
</dbReference>
<keyword evidence="1" id="KW-0665">Pyrimidine biosynthesis</keyword>